<evidence type="ECO:0000313" key="8">
    <source>
        <dbReference type="Proteomes" id="UP000708148"/>
    </source>
</evidence>
<dbReference type="Proteomes" id="UP000708148">
    <property type="component" value="Unassembled WGS sequence"/>
</dbReference>
<evidence type="ECO:0000256" key="1">
    <source>
        <dbReference type="ARBA" id="ARBA00022603"/>
    </source>
</evidence>
<dbReference type="GO" id="GO:0009451">
    <property type="term" value="P:RNA modification"/>
    <property type="evidence" value="ECO:0007669"/>
    <property type="project" value="UniProtKB-ARBA"/>
</dbReference>
<dbReference type="InterPro" id="IPR029063">
    <property type="entry name" value="SAM-dependent_MTases_sf"/>
</dbReference>
<dbReference type="GO" id="GO:0019843">
    <property type="term" value="F:rRNA binding"/>
    <property type="evidence" value="ECO:0007669"/>
    <property type="project" value="TreeGrafter"/>
</dbReference>
<keyword evidence="8" id="KW-1185">Reference proteome</keyword>
<dbReference type="PROSITE" id="PS51687">
    <property type="entry name" value="SAM_MT_RNA_M5U"/>
    <property type="match status" value="1"/>
</dbReference>
<protein>
    <recommendedName>
        <fullName evidence="9">tRNA (Uracil-5-)-methyltransferase</fullName>
    </recommendedName>
</protein>
<dbReference type="FunFam" id="3.40.50.150:FF:000012">
    <property type="entry name" value="tRNA/tmRNA (uracil-C(5))-methyltransferase"/>
    <property type="match status" value="1"/>
</dbReference>
<feature type="binding site" evidence="5">
    <location>
        <position position="237"/>
    </location>
    <ligand>
        <name>S-adenosyl-L-methionine</name>
        <dbReference type="ChEBI" id="CHEBI:59789"/>
    </ligand>
</feature>
<evidence type="ECO:0000256" key="4">
    <source>
        <dbReference type="ARBA" id="ARBA00022694"/>
    </source>
</evidence>
<dbReference type="PROSITE" id="PS01230">
    <property type="entry name" value="TRMA_1"/>
    <property type="match status" value="1"/>
</dbReference>
<sequence length="443" mass="50194">FVAACGKRVSLGALRNVARHMEPPKKIARLTLASESGRIAVVEPERYEEQLDEKIASVNRLFSSFKLPRIEVFRSKPSHYRMRAEFRVWHDGEEVYYTVFQKDDSNDKRQRPKAVRIDSFPAGSELMNELMAALMREVVKQEELRHKLHQVNFHTTLKGEAMVTMIYHKKLQDTWIKTAKEAAEILGKVASCSTGFVHIIGRSRKQKICLNQDFVVEELQVNNKRYLYRQVEGSFSQPNASVAQHMVAWSQTVTSPACDGQGGAPVQPTEDLIELYCGNANFTIPLSENFKTVVATEVSKASVAAARENIKANGVTNILLGRMSSEEFVEAWKQQRPMRRLPELQWTDLKLTTLLVDPPRAGLDKDTEKLLHEFDSIVYISCNPATLRDNLETVKETHDISRFAVFDQFPYTSHLECGAYLKRRACEHAPQEAKSPAGNPSSV</sequence>
<dbReference type="Pfam" id="PF05958">
    <property type="entry name" value="tRNA_U5-meth_tr"/>
    <property type="match status" value="1"/>
</dbReference>
<comment type="similarity">
    <text evidence="5">Belongs to the class I-like SAM-binding methyltransferase superfamily. RNA M5U methyltransferase family.</text>
</comment>
<dbReference type="Gene3D" id="2.40.50.1070">
    <property type="match status" value="1"/>
</dbReference>
<dbReference type="GO" id="GO:0000049">
    <property type="term" value="F:tRNA binding"/>
    <property type="evidence" value="ECO:0007669"/>
    <property type="project" value="TreeGrafter"/>
</dbReference>
<gene>
    <name evidence="7" type="ORF">OSTQU699_LOCUS8139</name>
</gene>
<dbReference type="GO" id="GO:0030697">
    <property type="term" value="F:tRNA (uracil(54)-C5)-methyltransferase activity, S-adenosyl methionine-dependent"/>
    <property type="evidence" value="ECO:0007669"/>
    <property type="project" value="InterPro"/>
</dbReference>
<dbReference type="InterPro" id="IPR030391">
    <property type="entry name" value="MeTrfase_TrmA_CS"/>
</dbReference>
<accession>A0A8S1J5S6</accession>
<keyword evidence="1 5" id="KW-0489">Methyltransferase</keyword>
<feature type="binding site" evidence="5">
    <location>
        <position position="276"/>
    </location>
    <ligand>
        <name>S-adenosyl-L-methionine</name>
        <dbReference type="ChEBI" id="CHEBI:59789"/>
    </ligand>
</feature>
<dbReference type="OrthoDB" id="10250660at2759"/>
<feature type="binding site" evidence="5">
    <location>
        <position position="357"/>
    </location>
    <ligand>
        <name>S-adenosyl-L-methionine</name>
        <dbReference type="ChEBI" id="CHEBI:59789"/>
    </ligand>
</feature>
<dbReference type="PANTHER" id="PTHR47790">
    <property type="entry name" value="TRNA/TMRNA (URACIL-C(5))-METHYLTRANSFERASE"/>
    <property type="match status" value="1"/>
</dbReference>
<comment type="caution">
    <text evidence="7">The sequence shown here is derived from an EMBL/GenBank/DDBJ whole genome shotgun (WGS) entry which is preliminary data.</text>
</comment>
<dbReference type="InterPro" id="IPR030390">
    <property type="entry name" value="MeTrfase_TrmA_AS"/>
</dbReference>
<feature type="non-terminal residue" evidence="7">
    <location>
        <position position="1"/>
    </location>
</feature>
<evidence type="ECO:0008006" key="9">
    <source>
        <dbReference type="Google" id="ProtNLM"/>
    </source>
</evidence>
<keyword evidence="4" id="KW-0819">tRNA processing</keyword>
<dbReference type="AlphaFoldDB" id="A0A8S1J5S6"/>
<dbReference type="FunFam" id="2.40.50.1070:FF:000001">
    <property type="entry name" value="tRNA/tmRNA (uracil-C(5))-methyltransferase"/>
    <property type="match status" value="1"/>
</dbReference>
<feature type="binding site" evidence="5">
    <location>
        <position position="297"/>
    </location>
    <ligand>
        <name>S-adenosyl-L-methionine</name>
        <dbReference type="ChEBI" id="CHEBI:59789"/>
    </ligand>
</feature>
<dbReference type="SUPFAM" id="SSF53335">
    <property type="entry name" value="S-adenosyl-L-methionine-dependent methyltransferases"/>
    <property type="match status" value="1"/>
</dbReference>
<keyword evidence="2 5" id="KW-0808">Transferase</keyword>
<evidence type="ECO:0000256" key="6">
    <source>
        <dbReference type="PROSITE-ProRule" id="PRU10015"/>
    </source>
</evidence>
<dbReference type="PROSITE" id="PS01231">
    <property type="entry name" value="TRMA_2"/>
    <property type="match status" value="1"/>
</dbReference>
<dbReference type="Gene3D" id="3.40.50.150">
    <property type="entry name" value="Vaccinia Virus protein VP39"/>
    <property type="match status" value="1"/>
</dbReference>
<feature type="active site" description="Nucleophile" evidence="5">
    <location>
        <position position="382"/>
    </location>
</feature>
<organism evidence="7 8">
    <name type="scientific">Ostreobium quekettii</name>
    <dbReference type="NCBI Taxonomy" id="121088"/>
    <lineage>
        <taxon>Eukaryota</taxon>
        <taxon>Viridiplantae</taxon>
        <taxon>Chlorophyta</taxon>
        <taxon>core chlorophytes</taxon>
        <taxon>Ulvophyceae</taxon>
        <taxon>TCBD clade</taxon>
        <taxon>Bryopsidales</taxon>
        <taxon>Ostreobineae</taxon>
        <taxon>Ostreobiaceae</taxon>
        <taxon>Ostreobium</taxon>
    </lineage>
</organism>
<dbReference type="HAMAP" id="MF_01011">
    <property type="entry name" value="RNA_methyltr_TrmA"/>
    <property type="match status" value="1"/>
</dbReference>
<dbReference type="GO" id="GO:0032259">
    <property type="term" value="P:methylation"/>
    <property type="evidence" value="ECO:0007669"/>
    <property type="project" value="UniProtKB-KW"/>
</dbReference>
<feature type="active site" evidence="6">
    <location>
        <position position="382"/>
    </location>
</feature>
<keyword evidence="3 5" id="KW-0949">S-adenosyl-L-methionine</keyword>
<dbReference type="NCBIfam" id="TIGR02143">
    <property type="entry name" value="trmA_only"/>
    <property type="match status" value="1"/>
</dbReference>
<dbReference type="GO" id="GO:0008033">
    <property type="term" value="P:tRNA processing"/>
    <property type="evidence" value="ECO:0007669"/>
    <property type="project" value="UniProtKB-KW"/>
</dbReference>
<evidence type="ECO:0000256" key="2">
    <source>
        <dbReference type="ARBA" id="ARBA00022679"/>
    </source>
</evidence>
<dbReference type="GO" id="GO:0005829">
    <property type="term" value="C:cytosol"/>
    <property type="evidence" value="ECO:0007669"/>
    <property type="project" value="TreeGrafter"/>
</dbReference>
<name>A0A8S1J5S6_9CHLO</name>
<dbReference type="InterPro" id="IPR011869">
    <property type="entry name" value="TrmA_MeTrfase"/>
</dbReference>
<dbReference type="EMBL" id="CAJHUC010001946">
    <property type="protein sequence ID" value="CAD7702782.1"/>
    <property type="molecule type" value="Genomic_DNA"/>
</dbReference>
<proteinExistence type="inferred from homology"/>
<dbReference type="InterPro" id="IPR010280">
    <property type="entry name" value="U5_MeTrfase_fam"/>
</dbReference>
<reference evidence="7" key="1">
    <citation type="submission" date="2020-12" db="EMBL/GenBank/DDBJ databases">
        <authorList>
            <person name="Iha C."/>
        </authorList>
    </citation>
    <scope>NUCLEOTIDE SEQUENCE</scope>
</reference>
<evidence type="ECO:0000313" key="7">
    <source>
        <dbReference type="EMBL" id="CAD7702782.1"/>
    </source>
</evidence>
<evidence type="ECO:0000256" key="3">
    <source>
        <dbReference type="ARBA" id="ARBA00022691"/>
    </source>
</evidence>
<evidence type="ECO:0000256" key="5">
    <source>
        <dbReference type="PROSITE-ProRule" id="PRU01024"/>
    </source>
</evidence>
<dbReference type="PANTHER" id="PTHR47790:SF2">
    <property type="entry name" value="TRNA_TMRNA (URACIL-C(5))-METHYLTRANSFERASE"/>
    <property type="match status" value="1"/>
</dbReference>